<organism evidence="1 2">
    <name type="scientific">Parasphingorhabdus halotolerans</name>
    <dbReference type="NCBI Taxonomy" id="2725558"/>
    <lineage>
        <taxon>Bacteria</taxon>
        <taxon>Pseudomonadati</taxon>
        <taxon>Pseudomonadota</taxon>
        <taxon>Alphaproteobacteria</taxon>
        <taxon>Sphingomonadales</taxon>
        <taxon>Sphingomonadaceae</taxon>
        <taxon>Parasphingorhabdus</taxon>
    </lineage>
</organism>
<dbReference type="KEGG" id="phao:HF685_08140"/>
<keyword evidence="2" id="KW-1185">Reference proteome</keyword>
<evidence type="ECO:0000313" key="2">
    <source>
        <dbReference type="Proteomes" id="UP000501600"/>
    </source>
</evidence>
<dbReference type="AlphaFoldDB" id="A0A6H2DMN9"/>
<proteinExistence type="predicted"/>
<accession>A0A6H2DMN9</accession>
<dbReference type="Proteomes" id="UP000501600">
    <property type="component" value="Chromosome"/>
</dbReference>
<protein>
    <submittedName>
        <fullName evidence="1">Uncharacterized protein</fullName>
    </submittedName>
</protein>
<name>A0A6H2DMN9_9SPHN</name>
<dbReference type="EMBL" id="CP051217">
    <property type="protein sequence ID" value="QJB69253.1"/>
    <property type="molecule type" value="Genomic_DNA"/>
</dbReference>
<sequence length="118" mass="12658">MQLAGATFHIATYCLGGIMQVLLPTKQELNMNRSSSIIMAATAFLLAASPAVAADAERNDRLFDASGSSVAKVNQVADDGDVLVIYKGEVRRIQSETLSNIEGKLTTSLTKSEIRKLK</sequence>
<reference evidence="1 2" key="1">
    <citation type="submission" date="2020-04" db="EMBL/GenBank/DDBJ databases">
        <title>Genome sequence for Sphingorhabdus sp. strain M1.</title>
        <authorList>
            <person name="Park S.-J."/>
        </authorList>
    </citation>
    <scope>NUCLEOTIDE SEQUENCE [LARGE SCALE GENOMIC DNA]</scope>
    <source>
        <strain evidence="1 2">JK6</strain>
    </source>
</reference>
<gene>
    <name evidence="1" type="ORF">HF685_08140</name>
</gene>
<evidence type="ECO:0000313" key="1">
    <source>
        <dbReference type="EMBL" id="QJB69253.1"/>
    </source>
</evidence>